<keyword evidence="3" id="KW-1185">Reference proteome</keyword>
<dbReference type="AlphaFoldDB" id="A0A9Q1JFR0"/>
<gene>
    <name evidence="2" type="ORF">Cgig2_008852</name>
</gene>
<comment type="caution">
    <text evidence="2">The sequence shown here is derived from an EMBL/GenBank/DDBJ whole genome shotgun (WGS) entry which is preliminary data.</text>
</comment>
<evidence type="ECO:0000313" key="2">
    <source>
        <dbReference type="EMBL" id="KAJ8420064.1"/>
    </source>
</evidence>
<name>A0A9Q1JFR0_9CARY</name>
<protein>
    <recommendedName>
        <fullName evidence="4">Myb-like domain-containing protein</fullName>
    </recommendedName>
</protein>
<reference evidence="2" key="1">
    <citation type="submission" date="2022-04" db="EMBL/GenBank/DDBJ databases">
        <title>Carnegiea gigantea Genome sequencing and assembly v2.</title>
        <authorList>
            <person name="Copetti D."/>
            <person name="Sanderson M.J."/>
            <person name="Burquez A."/>
            <person name="Wojciechowski M.F."/>
        </authorList>
    </citation>
    <scope>NUCLEOTIDE SEQUENCE</scope>
    <source>
        <strain evidence="2">SGP5-SGP5p</strain>
        <tissue evidence="2">Aerial part</tissue>
    </source>
</reference>
<dbReference type="Proteomes" id="UP001153076">
    <property type="component" value="Unassembled WGS sequence"/>
</dbReference>
<organism evidence="2 3">
    <name type="scientific">Carnegiea gigantea</name>
    <dbReference type="NCBI Taxonomy" id="171969"/>
    <lineage>
        <taxon>Eukaryota</taxon>
        <taxon>Viridiplantae</taxon>
        <taxon>Streptophyta</taxon>
        <taxon>Embryophyta</taxon>
        <taxon>Tracheophyta</taxon>
        <taxon>Spermatophyta</taxon>
        <taxon>Magnoliopsida</taxon>
        <taxon>eudicotyledons</taxon>
        <taxon>Gunneridae</taxon>
        <taxon>Pentapetalae</taxon>
        <taxon>Caryophyllales</taxon>
        <taxon>Cactineae</taxon>
        <taxon>Cactaceae</taxon>
        <taxon>Cactoideae</taxon>
        <taxon>Echinocereeae</taxon>
        <taxon>Carnegiea</taxon>
    </lineage>
</organism>
<evidence type="ECO:0008006" key="4">
    <source>
        <dbReference type="Google" id="ProtNLM"/>
    </source>
</evidence>
<dbReference type="EMBL" id="JAKOGI010003908">
    <property type="protein sequence ID" value="KAJ8420064.1"/>
    <property type="molecule type" value="Genomic_DNA"/>
</dbReference>
<evidence type="ECO:0000313" key="3">
    <source>
        <dbReference type="Proteomes" id="UP001153076"/>
    </source>
</evidence>
<evidence type="ECO:0000256" key="1">
    <source>
        <dbReference type="SAM" id="MobiDB-lite"/>
    </source>
</evidence>
<accession>A0A9Q1JFR0</accession>
<feature type="compositionally biased region" description="Acidic residues" evidence="1">
    <location>
        <begin position="149"/>
        <end position="158"/>
    </location>
</feature>
<sequence>MLLPGSRTNTSGKKFLNWTNKEDEKLLDVLIEPKAQGATQFEWSVDKALLKNKGIDRDTTQIRNHYTDTVKKLKAWESLIGDRGVGVIVVTDGGRFKSFRERVPANLDKMKVVVHGRHAIGDLSFSPAMGASVNGKEQSMDLQEHIGDSDEVDEDDSNEQAQLSAGEKSRSPPRSVHTNAQKRRSKGESSGHRRWLRQEFAKLSMRDAQIQNALNVLCLKEEARVQPQPSTYQQVLTKLRQHPRVATMGPDFIFSVMEYIRLFDDDDTNRYFRVGGMDDDEERAIDTPILYTLVGISSQQAPSSHPRLPRMIGGESGRTFIHRVLHSNRLDFCNQLLHLDGDAFIHLVNVIRAKQLLDERRFLKAMKIVAISLYIFARGASYRDYHNQVLEALVKLSIDIVKPYRSQDEVPPKIAQKSGFY</sequence>
<proteinExistence type="predicted"/>
<feature type="region of interest" description="Disordered" evidence="1">
    <location>
        <begin position="148"/>
        <end position="193"/>
    </location>
</feature>